<keyword evidence="4" id="KW-1185">Reference proteome</keyword>
<comment type="caution">
    <text evidence="3">The sequence shown here is derived from an EMBL/GenBank/DDBJ whole genome shotgun (WGS) entry which is preliminary data.</text>
</comment>
<feature type="region of interest" description="Disordered" evidence="1">
    <location>
        <begin position="1"/>
        <end position="20"/>
    </location>
</feature>
<proteinExistence type="predicted"/>
<sequence length="186" mass="20676">MDQNNTGASNPQRAEMQAADMQSAEKRAKRFYISLVLFLFLIQSVIMGSVIHLAIGDPAFAVVPNYHKEALRWDESRKAALAADRLGWMIELKPSDIADQRGMRALELSIDDTREDATLDQLSITGKLYHHAHADEAVEVTFNYAERGRYIVLAPAAAAGLWQLELSIEGGPEPMTQSMTFQIEAD</sequence>
<evidence type="ECO:0000256" key="1">
    <source>
        <dbReference type="SAM" id="MobiDB-lite"/>
    </source>
</evidence>
<keyword evidence="2" id="KW-0472">Membrane</keyword>
<evidence type="ECO:0000313" key="3">
    <source>
        <dbReference type="EMBL" id="MDM4013965.1"/>
    </source>
</evidence>
<feature type="transmembrane region" description="Helical" evidence="2">
    <location>
        <begin position="31"/>
        <end position="55"/>
    </location>
</feature>
<gene>
    <name evidence="3" type="ORF">QTN89_00895</name>
</gene>
<dbReference type="EMBL" id="JASZZN010000001">
    <property type="protein sequence ID" value="MDM4013965.1"/>
    <property type="molecule type" value="Genomic_DNA"/>
</dbReference>
<name>A0ABT7PBU9_9BACT</name>
<keyword evidence="2" id="KW-0812">Transmembrane</keyword>
<reference evidence="3 4" key="1">
    <citation type="submission" date="2023-06" db="EMBL/GenBank/DDBJ databases">
        <title>Roseiconus lacunae JC819 isolated from Gulf of Mannar region, Tamil Nadu.</title>
        <authorList>
            <person name="Pk S."/>
            <person name="Ch S."/>
            <person name="Ch V.R."/>
        </authorList>
    </citation>
    <scope>NUCLEOTIDE SEQUENCE [LARGE SCALE GENOMIC DNA]</scope>
    <source>
        <strain evidence="3 4">JC819</strain>
    </source>
</reference>
<organism evidence="3 4">
    <name type="scientific">Roseiconus lacunae</name>
    <dbReference type="NCBI Taxonomy" id="2605694"/>
    <lineage>
        <taxon>Bacteria</taxon>
        <taxon>Pseudomonadati</taxon>
        <taxon>Planctomycetota</taxon>
        <taxon>Planctomycetia</taxon>
        <taxon>Pirellulales</taxon>
        <taxon>Pirellulaceae</taxon>
        <taxon>Roseiconus</taxon>
    </lineage>
</organism>
<feature type="compositionally biased region" description="Polar residues" evidence="1">
    <location>
        <begin position="1"/>
        <end position="12"/>
    </location>
</feature>
<dbReference type="Pfam" id="PF05751">
    <property type="entry name" value="FixH"/>
    <property type="match status" value="1"/>
</dbReference>
<keyword evidence="2" id="KW-1133">Transmembrane helix</keyword>
<evidence type="ECO:0000313" key="4">
    <source>
        <dbReference type="Proteomes" id="UP001239462"/>
    </source>
</evidence>
<dbReference type="RefSeq" id="WP_289161691.1">
    <property type="nucleotide sequence ID" value="NZ_JASZZN010000001.1"/>
</dbReference>
<evidence type="ECO:0000256" key="2">
    <source>
        <dbReference type="SAM" id="Phobius"/>
    </source>
</evidence>
<protein>
    <submittedName>
        <fullName evidence="3">FixH family protein</fullName>
    </submittedName>
</protein>
<dbReference type="InterPro" id="IPR008620">
    <property type="entry name" value="FixH"/>
</dbReference>
<dbReference type="Proteomes" id="UP001239462">
    <property type="component" value="Unassembled WGS sequence"/>
</dbReference>
<accession>A0ABT7PBU9</accession>